<dbReference type="RefSeq" id="XP_015589929.1">
    <property type="nucleotide sequence ID" value="XM_015734443.1"/>
</dbReference>
<dbReference type="PANTHER" id="PTHR13343:SF17">
    <property type="entry name" value="CELLULAR REPRESSOR OF E1A-STIMULATED GENES, ISOFORM A"/>
    <property type="match status" value="1"/>
</dbReference>
<evidence type="ECO:0000256" key="5">
    <source>
        <dbReference type="ARBA" id="ARBA00023180"/>
    </source>
</evidence>
<evidence type="ECO:0000256" key="3">
    <source>
        <dbReference type="ARBA" id="ARBA00022525"/>
    </source>
</evidence>
<feature type="signal peptide" evidence="6">
    <location>
        <begin position="1"/>
        <end position="19"/>
    </location>
</feature>
<protein>
    <submittedName>
        <fullName evidence="9">Protein CREG1</fullName>
    </submittedName>
</protein>
<evidence type="ECO:0000313" key="8">
    <source>
        <dbReference type="Proteomes" id="UP000694920"/>
    </source>
</evidence>
<feature type="chain" id="PRO_5042605222" evidence="6">
    <location>
        <begin position="20"/>
        <end position="307"/>
    </location>
</feature>
<name>A0AAJ7BMT6_CEPCN</name>
<dbReference type="GeneID" id="107265216"/>
<evidence type="ECO:0000256" key="6">
    <source>
        <dbReference type="SAM" id="SignalP"/>
    </source>
</evidence>
<keyword evidence="3" id="KW-0964">Secreted</keyword>
<dbReference type="Gene3D" id="2.30.110.10">
    <property type="entry name" value="Electron Transport, Fmn-binding Protein, Chain A"/>
    <property type="match status" value="1"/>
</dbReference>
<dbReference type="Proteomes" id="UP000694920">
    <property type="component" value="Unplaced"/>
</dbReference>
<reference evidence="9" key="1">
    <citation type="submission" date="2025-08" db="UniProtKB">
        <authorList>
            <consortium name="RefSeq"/>
        </authorList>
    </citation>
    <scope>IDENTIFICATION</scope>
</reference>
<proteinExistence type="inferred from homology"/>
<dbReference type="CTD" id="42092"/>
<comment type="subcellular location">
    <subcellularLocation>
        <location evidence="1">Secreted</location>
    </subcellularLocation>
</comment>
<dbReference type="KEGG" id="ccin:107265216"/>
<dbReference type="GO" id="GO:0005737">
    <property type="term" value="C:cytoplasm"/>
    <property type="evidence" value="ECO:0007669"/>
    <property type="project" value="UniProtKB-ARBA"/>
</dbReference>
<dbReference type="GO" id="GO:0012505">
    <property type="term" value="C:endomembrane system"/>
    <property type="evidence" value="ECO:0007669"/>
    <property type="project" value="UniProtKB-ARBA"/>
</dbReference>
<sequence length="307" mass="36017">MMYRWTIIFLILVPTLLEANRRFADSYEYEEWQEFKDFQEWKRTKKIRGDALEDRKFGQFVPLERYYKRKSYEKHYHHRPQGFEDPPPIDQAALMGRYIVNQADWTAVATISSRRETETFPFVNVISCSDGPLGNGSGIPYLYLTPLDFTAQDVSKDHRSTLMMTLAQGDYCKQKVWDPMDPRCARIVLTGKIKPIKNNTAEYNIAKSAMFIRHPWLANMPADHHFFFAKLKIGEIAVLDTFGGPKYVSVQDYLHPPTPNVTTEFLRQFPIREQQNVLNNFDETESEMEFDSYESDSKSVEHFVRHV</sequence>
<evidence type="ECO:0000256" key="2">
    <source>
        <dbReference type="ARBA" id="ARBA00009230"/>
    </source>
</evidence>
<evidence type="ECO:0000256" key="4">
    <source>
        <dbReference type="ARBA" id="ARBA00022729"/>
    </source>
</evidence>
<evidence type="ECO:0000259" key="7">
    <source>
        <dbReference type="Pfam" id="PF13883"/>
    </source>
</evidence>
<dbReference type="FunFam" id="2.30.110.10:FF:000004">
    <property type="entry name" value="Cellular repressor of E1A-stimulated genes 1"/>
    <property type="match status" value="1"/>
</dbReference>
<dbReference type="SUPFAM" id="SSF50475">
    <property type="entry name" value="FMN-binding split barrel"/>
    <property type="match status" value="1"/>
</dbReference>
<dbReference type="AlphaFoldDB" id="A0AAJ7BMT6"/>
<evidence type="ECO:0000256" key="1">
    <source>
        <dbReference type="ARBA" id="ARBA00004613"/>
    </source>
</evidence>
<keyword evidence="8" id="KW-1185">Reference proteome</keyword>
<dbReference type="Pfam" id="PF13883">
    <property type="entry name" value="CREG_beta-barrel"/>
    <property type="match status" value="1"/>
</dbReference>
<gene>
    <name evidence="9" type="primary">LOC107265216</name>
</gene>
<comment type="similarity">
    <text evidence="2">Belongs to the CREG family.</text>
</comment>
<accession>A0AAJ7BMT6</accession>
<organism evidence="8 9">
    <name type="scientific">Cephus cinctus</name>
    <name type="common">Wheat stem sawfly</name>
    <dbReference type="NCBI Taxonomy" id="211228"/>
    <lineage>
        <taxon>Eukaryota</taxon>
        <taxon>Metazoa</taxon>
        <taxon>Ecdysozoa</taxon>
        <taxon>Arthropoda</taxon>
        <taxon>Hexapoda</taxon>
        <taxon>Insecta</taxon>
        <taxon>Pterygota</taxon>
        <taxon>Neoptera</taxon>
        <taxon>Endopterygota</taxon>
        <taxon>Hymenoptera</taxon>
        <taxon>Cephoidea</taxon>
        <taxon>Cephidae</taxon>
        <taxon>Cephus</taxon>
    </lineage>
</organism>
<dbReference type="InterPro" id="IPR055343">
    <property type="entry name" value="CREG_beta-barrel"/>
</dbReference>
<keyword evidence="4 6" id="KW-0732">Signal</keyword>
<evidence type="ECO:0000313" key="9">
    <source>
        <dbReference type="RefSeq" id="XP_015589929.1"/>
    </source>
</evidence>
<dbReference type="PANTHER" id="PTHR13343">
    <property type="entry name" value="CREG1 PROTEIN"/>
    <property type="match status" value="1"/>
</dbReference>
<dbReference type="GO" id="GO:0005615">
    <property type="term" value="C:extracellular space"/>
    <property type="evidence" value="ECO:0007669"/>
    <property type="project" value="TreeGrafter"/>
</dbReference>
<feature type="domain" description="CREG-like beta-barrel" evidence="7">
    <location>
        <begin position="87"/>
        <end position="254"/>
    </location>
</feature>
<keyword evidence="5" id="KW-0325">Glycoprotein</keyword>
<dbReference type="InterPro" id="IPR012349">
    <property type="entry name" value="Split_barrel_FMN-bd"/>
</dbReference>